<accession>A0ACD6B8D6</accession>
<dbReference type="EMBL" id="CP000469">
    <property type="protein sequence ID" value="ABK50004.1"/>
    <property type="molecule type" value="Genomic_DNA"/>
</dbReference>
<keyword evidence="2" id="KW-0002">3D-structure</keyword>
<reference evidence="1" key="1">
    <citation type="submission" date="2006-09" db="EMBL/GenBank/DDBJ databases">
        <title>Complete sequence of Chromosome 1 of Shewanella sp. ANA-3.</title>
        <authorList>
            <consortium name="US DOE Joint Genome Institute"/>
            <person name="Copeland A."/>
            <person name="Lucas S."/>
            <person name="Lapidus A."/>
            <person name="Barry K."/>
            <person name="Detter J.C."/>
            <person name="Glavina del Rio T."/>
            <person name="Hammon N."/>
            <person name="Israni S."/>
            <person name="Dalin E."/>
            <person name="Tice H."/>
            <person name="Pitluck S."/>
            <person name="Chertkov O."/>
            <person name="Brettin T."/>
            <person name="Bruce D."/>
            <person name="Han C."/>
            <person name="Tapia R."/>
            <person name="Gilna P."/>
            <person name="Schmutz J."/>
            <person name="Larimer F."/>
            <person name="Land M."/>
            <person name="Hauser L."/>
            <person name="Kyrpides N."/>
            <person name="Kim E."/>
            <person name="Newman D."/>
            <person name="Salticov C."/>
            <person name="Konstantinidis K."/>
            <person name="Klappenback J."/>
            <person name="Tiedje J."/>
            <person name="Richardson P."/>
        </authorList>
    </citation>
    <scope>NUCLEOTIDE SEQUENCE</scope>
    <source>
        <strain evidence="1">ANA-3</strain>
    </source>
</reference>
<proteinExistence type="evidence at protein level"/>
<name>A0ACD6B8D6_SHESA</name>
<protein>
    <submittedName>
        <fullName evidence="1">Chemotaxis protein MotB-related protein</fullName>
    </submittedName>
</protein>
<gene>
    <name evidence="1" type="ordered locus">Shewana3_3786</name>
</gene>
<dbReference type="PDB" id="8VVN">
    <property type="method" value="EM"/>
    <property type="resolution" value="2.20 A"/>
    <property type="chains" value="A/B=1-243"/>
</dbReference>
<accession>A0L1T5</accession>
<evidence type="ECO:0007829" key="2">
    <source>
        <dbReference type="PDB" id="8VVN"/>
    </source>
</evidence>
<sequence>MDRLFTRGSTKVDEENPYWMSFSDLMSGLLVIFILAAVALIIELTQKSEQIDASIEELKKAEEARRNILIDIKEELAKQNIHVEIVENDTVLRIPESTLSFESGKDTLPENTTVKNEVRLIGIALHKAITTNERWKYLDTVFVEGHTDSNGIWYRGKGNWGLSTDRAVSIWKLWQTEINVAPKLSVLTNYNGQLLFSVSGYADTRRVDLQETTEEQRARNRRIDIRFTVKKPKIEDYEKAKNV</sequence>
<reference evidence="2" key="2">
    <citation type="journal article" date="2025" name="Nat. Commun.">
        <title>Modularity of Zorya defense systems during phage inhibition.</title>
        <authorList>
            <person name="Mariano G."/>
            <person name="Deme J.C."/>
            <person name="Readshaw J.J."/>
            <person name="Grobbelaar M.J."/>
            <person name="Keenan M."/>
            <person name="El-Masri Y."/>
            <person name="Bamford L."/>
            <person name="Songra S."/>
            <person name="Blower T.R."/>
            <person name="Palmer T."/>
            <person name="Lea S.M."/>
        </authorList>
    </citation>
    <scope>STRUCTURE BY ELECTRON MICROSCOPY (2.20 ANGSTROMS) OF 1-243</scope>
</reference>
<organism evidence="1">
    <name type="scientific">Shewanella sp. (strain ANA-3)</name>
    <dbReference type="NCBI Taxonomy" id="94122"/>
    <lineage>
        <taxon>Bacteria</taxon>
        <taxon>Pseudomonadati</taxon>
        <taxon>Pseudomonadota</taxon>
        <taxon>Gammaproteobacteria</taxon>
        <taxon>Alteromonadales</taxon>
        <taxon>Shewanellaceae</taxon>
        <taxon>Shewanella</taxon>
    </lineage>
</organism>
<evidence type="ECO:0000313" key="1">
    <source>
        <dbReference type="EMBL" id="ABK50004.1"/>
    </source>
</evidence>